<name>A0A370DDV0_9GAMM</name>
<protein>
    <recommendedName>
        <fullName evidence="4">DUF306 domain-containing protein</fullName>
    </recommendedName>
</protein>
<dbReference type="EMBL" id="QFXC01000011">
    <property type="protein sequence ID" value="RDH83092.1"/>
    <property type="molecule type" value="Genomic_DNA"/>
</dbReference>
<proteinExistence type="predicted"/>
<comment type="caution">
    <text evidence="2">The sequence shown here is derived from an EMBL/GenBank/DDBJ whole genome shotgun (WGS) entry which is preliminary data.</text>
</comment>
<organism evidence="2 3">
    <name type="scientific">endosymbiont of Galathealinum brachiosum</name>
    <dbReference type="NCBI Taxonomy" id="2200906"/>
    <lineage>
        <taxon>Bacteria</taxon>
        <taxon>Pseudomonadati</taxon>
        <taxon>Pseudomonadota</taxon>
        <taxon>Gammaproteobacteria</taxon>
        <taxon>sulfur-oxidizing symbionts</taxon>
    </lineage>
</organism>
<accession>A0A370DDV0</accession>
<keyword evidence="3" id="KW-1185">Reference proteome</keyword>
<gene>
    <name evidence="2" type="ORF">DIZ80_12610</name>
</gene>
<reference evidence="2 3" key="1">
    <citation type="journal article" date="2018" name="ISME J.">
        <title>Endosymbiont genomes yield clues of tubeworm success.</title>
        <authorList>
            <person name="Li Y."/>
            <person name="Liles M.R."/>
            <person name="Halanych K.M."/>
        </authorList>
    </citation>
    <scope>NUCLEOTIDE SEQUENCE [LARGE SCALE GENOMIC DNA]</scope>
    <source>
        <strain evidence="2">A1464</strain>
    </source>
</reference>
<feature type="chain" id="PRO_5016679139" description="DUF306 domain-containing protein" evidence="1">
    <location>
        <begin position="28"/>
        <end position="125"/>
    </location>
</feature>
<evidence type="ECO:0008006" key="4">
    <source>
        <dbReference type="Google" id="ProtNLM"/>
    </source>
</evidence>
<evidence type="ECO:0000313" key="2">
    <source>
        <dbReference type="EMBL" id="RDH83092.1"/>
    </source>
</evidence>
<evidence type="ECO:0000313" key="3">
    <source>
        <dbReference type="Proteomes" id="UP000254266"/>
    </source>
</evidence>
<feature type="signal peptide" evidence="1">
    <location>
        <begin position="1"/>
        <end position="27"/>
    </location>
</feature>
<keyword evidence="1" id="KW-0732">Signal</keyword>
<evidence type="ECO:0000256" key="1">
    <source>
        <dbReference type="SAM" id="SignalP"/>
    </source>
</evidence>
<dbReference type="AlphaFoldDB" id="A0A370DDV0"/>
<sequence length="125" mass="13819">MSLSLITKLPRVLLSALFLLSLLTLSACTPHPASGNWVASGDNAAHFSKMLVHFESRLEIFTDGIETPTHYCGWSATSSQNIGIECLRSEDQEVKDIYQLNVEGEDKAELIKDGKVIARFIQLPE</sequence>
<dbReference type="Proteomes" id="UP000254266">
    <property type="component" value="Unassembled WGS sequence"/>
</dbReference>